<evidence type="ECO:0000313" key="3">
    <source>
        <dbReference type="Proteomes" id="UP000027731"/>
    </source>
</evidence>
<reference evidence="2 3" key="1">
    <citation type="submission" date="2014-06" db="EMBL/GenBank/DDBJ databases">
        <title>Genetic determinant of reutericyclin biosynthesis of Lactobacillus reuteri.</title>
        <authorList>
            <person name="Lin X."/>
            <person name="Duar R."/>
            <person name="Walter J."/>
            <person name="Gaenzle M."/>
        </authorList>
    </citation>
    <scope>NUCLEOTIDE SEQUENCE [LARGE SCALE GENOMIC DNA]</scope>
    <source>
        <strain evidence="2 3">LTH2584</strain>
    </source>
</reference>
<name>A0A073JPH2_LIMRT</name>
<proteinExistence type="predicted"/>
<evidence type="ECO:0000313" key="2">
    <source>
        <dbReference type="EMBL" id="KEK15469.1"/>
    </source>
</evidence>
<sequence length="165" mass="18289">MNNQVEFEADKAVAINQRLRQYKKNKKLIEEAKASEKAEIDEVKSFYESKIKRAEDDNAILMTELLGFIDTEHGQTSVSTSMGNVQARTTSDSWKWGGAVAQRKAMKQLPSDLLKTVTELDKAKIKGATTITDDGKVVLNETGEIIEGLSGVKGGKKQCVIRLDR</sequence>
<dbReference type="PATRIC" id="fig|1598.90.peg.770"/>
<protein>
    <submittedName>
        <fullName evidence="2">Uncharacterized protein</fullName>
    </submittedName>
</protein>
<evidence type="ECO:0000256" key="1">
    <source>
        <dbReference type="SAM" id="Coils"/>
    </source>
</evidence>
<dbReference type="SUPFAM" id="SSF161266">
    <property type="entry name" value="Gam-like"/>
    <property type="match status" value="1"/>
</dbReference>
<dbReference type="Proteomes" id="UP000027731">
    <property type="component" value="Unassembled WGS sequence"/>
</dbReference>
<dbReference type="AlphaFoldDB" id="A0A073JPH2"/>
<dbReference type="EMBL" id="JOSX01000013">
    <property type="protein sequence ID" value="KEK15469.1"/>
    <property type="molecule type" value="Genomic_DNA"/>
</dbReference>
<feature type="coiled-coil region" evidence="1">
    <location>
        <begin position="12"/>
        <end position="64"/>
    </location>
</feature>
<gene>
    <name evidence="2" type="ORF">LR3_06705</name>
</gene>
<comment type="caution">
    <text evidence="2">The sequence shown here is derived from an EMBL/GenBank/DDBJ whole genome shotgun (WGS) entry which is preliminary data.</text>
</comment>
<organism evidence="2 3">
    <name type="scientific">Limosilactobacillus reuteri</name>
    <name type="common">Lactobacillus reuteri</name>
    <dbReference type="NCBI Taxonomy" id="1598"/>
    <lineage>
        <taxon>Bacteria</taxon>
        <taxon>Bacillati</taxon>
        <taxon>Bacillota</taxon>
        <taxon>Bacilli</taxon>
        <taxon>Lactobacillales</taxon>
        <taxon>Lactobacillaceae</taxon>
        <taxon>Limosilactobacillus</taxon>
    </lineage>
</organism>
<keyword evidence="1" id="KW-0175">Coiled coil</keyword>
<accession>A0A073JPH2</accession>